<evidence type="ECO:0000259" key="12">
    <source>
        <dbReference type="PROSITE" id="PS51975"/>
    </source>
</evidence>
<dbReference type="EMBL" id="CABMJJ010000003">
    <property type="protein sequence ID" value="VVC02897.1"/>
    <property type="molecule type" value="Genomic_DNA"/>
</dbReference>
<evidence type="ECO:0000256" key="8">
    <source>
        <dbReference type="ARBA" id="ARBA00022759"/>
    </source>
</evidence>
<dbReference type="InterPro" id="IPR024567">
    <property type="entry name" value="RNase_HII/HIII_dom"/>
</dbReference>
<evidence type="ECO:0000256" key="7">
    <source>
        <dbReference type="ARBA" id="ARBA00022723"/>
    </source>
</evidence>
<dbReference type="GO" id="GO:0043137">
    <property type="term" value="P:DNA replication, removal of RNA primer"/>
    <property type="evidence" value="ECO:0007669"/>
    <property type="project" value="TreeGrafter"/>
</dbReference>
<evidence type="ECO:0000256" key="11">
    <source>
        <dbReference type="RuleBase" id="RU003515"/>
    </source>
</evidence>
<comment type="cofactor">
    <cofactor evidence="2">
        <name>Mg(2+)</name>
        <dbReference type="ChEBI" id="CHEBI:18420"/>
    </cofactor>
</comment>
<dbReference type="GO" id="GO:0004523">
    <property type="term" value="F:RNA-DNA hybrid ribonuclease activity"/>
    <property type="evidence" value="ECO:0007669"/>
    <property type="project" value="UniProtKB-UniRule"/>
</dbReference>
<comment type="catalytic activity">
    <reaction evidence="1 10 11">
        <text>Endonucleolytic cleavage to 5'-phosphomonoester.</text>
        <dbReference type="EC" id="3.1.26.4"/>
    </reaction>
</comment>
<name>A0A5E4LPT2_9ARCH</name>
<evidence type="ECO:0000256" key="2">
    <source>
        <dbReference type="ARBA" id="ARBA00001946"/>
    </source>
</evidence>
<feature type="binding site" evidence="10">
    <location>
        <position position="106"/>
    </location>
    <ligand>
        <name>a divalent metal cation</name>
        <dbReference type="ChEBI" id="CHEBI:60240"/>
    </ligand>
</feature>
<keyword evidence="9 10" id="KW-0378">Hydrolase</keyword>
<feature type="domain" description="RNase H type-2" evidence="12">
    <location>
        <begin position="3"/>
        <end position="208"/>
    </location>
</feature>
<evidence type="ECO:0000256" key="9">
    <source>
        <dbReference type="ARBA" id="ARBA00022801"/>
    </source>
</evidence>
<dbReference type="GO" id="GO:0005737">
    <property type="term" value="C:cytoplasm"/>
    <property type="evidence" value="ECO:0007669"/>
    <property type="project" value="UniProtKB-SubCell"/>
</dbReference>
<comment type="similarity">
    <text evidence="11">Belongs to the RNase HII family.</text>
</comment>
<dbReference type="Proteomes" id="UP000789941">
    <property type="component" value="Unassembled WGS sequence"/>
</dbReference>
<evidence type="ECO:0000256" key="3">
    <source>
        <dbReference type="ARBA" id="ARBA00004065"/>
    </source>
</evidence>
<keyword evidence="6 10" id="KW-0540">Nuclease</keyword>
<comment type="subcellular location">
    <subcellularLocation>
        <location evidence="4">Cytoplasm</location>
    </subcellularLocation>
</comment>
<keyword evidence="5" id="KW-0963">Cytoplasm</keyword>
<dbReference type="GO" id="GO:0046872">
    <property type="term" value="F:metal ion binding"/>
    <property type="evidence" value="ECO:0007669"/>
    <property type="project" value="UniProtKB-KW"/>
</dbReference>
<evidence type="ECO:0000256" key="10">
    <source>
        <dbReference type="PROSITE-ProRule" id="PRU01319"/>
    </source>
</evidence>
<comment type="cofactor">
    <cofactor evidence="10">
        <name>Mn(2+)</name>
        <dbReference type="ChEBI" id="CHEBI:29035"/>
    </cofactor>
    <cofactor evidence="10">
        <name>Mg(2+)</name>
        <dbReference type="ChEBI" id="CHEBI:18420"/>
    </cofactor>
    <text evidence="10">Manganese or magnesium. Binds 1 divalent metal ion per monomer in the absence of substrate. May bind a second metal ion after substrate binding.</text>
</comment>
<dbReference type="InterPro" id="IPR023160">
    <property type="entry name" value="RNase_HII_hlx-loop-hlx_cap_dom"/>
</dbReference>
<evidence type="ECO:0000256" key="5">
    <source>
        <dbReference type="ARBA" id="ARBA00022490"/>
    </source>
</evidence>
<feature type="binding site" evidence="10">
    <location>
        <position position="10"/>
    </location>
    <ligand>
        <name>a divalent metal cation</name>
        <dbReference type="ChEBI" id="CHEBI:60240"/>
    </ligand>
</feature>
<dbReference type="NCBIfam" id="TIGR00729">
    <property type="entry name" value="ribonuclease HII"/>
    <property type="match status" value="1"/>
</dbReference>
<reference evidence="13 14" key="1">
    <citation type="submission" date="2019-08" db="EMBL/GenBank/DDBJ databases">
        <authorList>
            <person name="Vazquez-Campos X."/>
        </authorList>
    </citation>
    <scope>NUCLEOTIDE SEQUENCE [LARGE SCALE GENOMIC DNA]</scope>
    <source>
        <strain evidence="13">LFW-283_2</strain>
    </source>
</reference>
<evidence type="ECO:0000256" key="4">
    <source>
        <dbReference type="ARBA" id="ARBA00004496"/>
    </source>
</evidence>
<evidence type="ECO:0000313" key="14">
    <source>
        <dbReference type="Proteomes" id="UP000789941"/>
    </source>
</evidence>
<organism evidence="13 14">
    <name type="scientific">Candidatus Bilamarchaeum dharawalense</name>
    <dbReference type="NCBI Taxonomy" id="2885759"/>
    <lineage>
        <taxon>Archaea</taxon>
        <taxon>Candidatus Micrarchaeota</taxon>
        <taxon>Candidatus Micrarchaeia</taxon>
        <taxon>Candidatus Anstonellales</taxon>
        <taxon>Candidatus Bilamarchaeaceae</taxon>
        <taxon>Candidatus Bilamarchaeum</taxon>
    </lineage>
</organism>
<dbReference type="CDD" id="cd07180">
    <property type="entry name" value="RNase_HII_archaea_like"/>
    <property type="match status" value="1"/>
</dbReference>
<dbReference type="InterPro" id="IPR036397">
    <property type="entry name" value="RNaseH_sf"/>
</dbReference>
<dbReference type="Gene3D" id="1.10.10.460">
    <property type="entry name" value="Ribonuclease hii. Domain 2"/>
    <property type="match status" value="1"/>
</dbReference>
<dbReference type="InterPro" id="IPR001352">
    <property type="entry name" value="RNase_HII/HIII"/>
</dbReference>
<dbReference type="InterPro" id="IPR004649">
    <property type="entry name" value="RNase_H2_suA"/>
</dbReference>
<dbReference type="GO" id="GO:0003723">
    <property type="term" value="F:RNA binding"/>
    <property type="evidence" value="ECO:0007669"/>
    <property type="project" value="UniProtKB-UniRule"/>
</dbReference>
<proteinExistence type="inferred from homology"/>
<dbReference type="GO" id="GO:0032299">
    <property type="term" value="C:ribonuclease H2 complex"/>
    <property type="evidence" value="ECO:0007669"/>
    <property type="project" value="TreeGrafter"/>
</dbReference>
<dbReference type="PANTHER" id="PTHR10954:SF23">
    <property type="entry name" value="RIBONUCLEASE"/>
    <property type="match status" value="1"/>
</dbReference>
<dbReference type="PROSITE" id="PS51975">
    <property type="entry name" value="RNASE_H_2"/>
    <property type="match status" value="1"/>
</dbReference>
<dbReference type="GO" id="GO:0006298">
    <property type="term" value="P:mismatch repair"/>
    <property type="evidence" value="ECO:0007669"/>
    <property type="project" value="TreeGrafter"/>
</dbReference>
<feature type="binding site" evidence="10">
    <location>
        <position position="9"/>
    </location>
    <ligand>
        <name>a divalent metal cation</name>
        <dbReference type="ChEBI" id="CHEBI:60240"/>
    </ligand>
</feature>
<dbReference type="PANTHER" id="PTHR10954">
    <property type="entry name" value="RIBONUCLEASE H2 SUBUNIT A"/>
    <property type="match status" value="1"/>
</dbReference>
<dbReference type="InterPro" id="IPR012337">
    <property type="entry name" value="RNaseH-like_sf"/>
</dbReference>
<dbReference type="AlphaFoldDB" id="A0A5E4LPT2"/>
<dbReference type="Pfam" id="PF01351">
    <property type="entry name" value="RNase_HII"/>
    <property type="match status" value="1"/>
</dbReference>
<gene>
    <name evidence="13" type="primary">rnhB</name>
    <name evidence="13" type="ORF">LFW2832_01297</name>
</gene>
<comment type="function">
    <text evidence="3 11">Endonuclease that specifically degrades the RNA of RNA-DNA hybrids.</text>
</comment>
<comment type="caution">
    <text evidence="13">The sequence shown here is derived from an EMBL/GenBank/DDBJ whole genome shotgun (WGS) entry which is preliminary data.</text>
</comment>
<sequence length="214" mass="24495">MFSYIAGLDEAGRGAVLGPLVVCIAVCKRDNEKLLRKWASKDSKALTPNQRETSYVELKKFCTFRWVEISATDLDKLMKTMSLNDIEAKVMADLIKKAEEGDVMIDMPDRYSWTFRKRMEKFGVTKFEAEHKADENYPIVAAASICAKVTRDAKIAEIKQATCDFGSGYPSDPRTIEALQDKEKKKMITPFIRTRWKTLDRIKQTKLFDSESEE</sequence>
<evidence type="ECO:0000256" key="1">
    <source>
        <dbReference type="ARBA" id="ARBA00000077"/>
    </source>
</evidence>
<dbReference type="EC" id="3.1.26.4" evidence="11"/>
<keyword evidence="8 10" id="KW-0255">Endonuclease</keyword>
<evidence type="ECO:0000313" key="13">
    <source>
        <dbReference type="EMBL" id="VVC02897.1"/>
    </source>
</evidence>
<evidence type="ECO:0000256" key="6">
    <source>
        <dbReference type="ARBA" id="ARBA00022722"/>
    </source>
</evidence>
<keyword evidence="7 10" id="KW-0479">Metal-binding</keyword>
<protein>
    <recommendedName>
        <fullName evidence="11">Ribonuclease</fullName>
        <ecNumber evidence="11">3.1.26.4</ecNumber>
    </recommendedName>
</protein>
<dbReference type="Gene3D" id="3.30.420.10">
    <property type="entry name" value="Ribonuclease H-like superfamily/Ribonuclease H"/>
    <property type="match status" value="1"/>
</dbReference>
<accession>A0A5E4LPT2</accession>
<dbReference type="SUPFAM" id="SSF53098">
    <property type="entry name" value="Ribonuclease H-like"/>
    <property type="match status" value="1"/>
</dbReference>